<dbReference type="SUPFAM" id="SSF56112">
    <property type="entry name" value="Protein kinase-like (PK-like)"/>
    <property type="match status" value="1"/>
</dbReference>
<gene>
    <name evidence="2" type="ORF">ACFPZ3_38795</name>
</gene>
<feature type="domain" description="Aminoglycoside phosphotransferase" evidence="1">
    <location>
        <begin position="113"/>
        <end position="164"/>
    </location>
</feature>
<evidence type="ECO:0000313" key="2">
    <source>
        <dbReference type="EMBL" id="MFC5829848.1"/>
    </source>
</evidence>
<dbReference type="Gene3D" id="3.90.1200.10">
    <property type="match status" value="1"/>
</dbReference>
<evidence type="ECO:0000259" key="1">
    <source>
        <dbReference type="Pfam" id="PF01636"/>
    </source>
</evidence>
<dbReference type="InterPro" id="IPR011009">
    <property type="entry name" value="Kinase-like_dom_sf"/>
</dbReference>
<dbReference type="Proteomes" id="UP001596058">
    <property type="component" value="Unassembled WGS sequence"/>
</dbReference>
<evidence type="ECO:0000313" key="3">
    <source>
        <dbReference type="Proteomes" id="UP001596058"/>
    </source>
</evidence>
<organism evidence="2 3">
    <name type="scientific">Nonomuraea insulae</name>
    <dbReference type="NCBI Taxonomy" id="1616787"/>
    <lineage>
        <taxon>Bacteria</taxon>
        <taxon>Bacillati</taxon>
        <taxon>Actinomycetota</taxon>
        <taxon>Actinomycetes</taxon>
        <taxon>Streptosporangiales</taxon>
        <taxon>Streptosporangiaceae</taxon>
        <taxon>Nonomuraea</taxon>
    </lineage>
</organism>
<dbReference type="InterPro" id="IPR002575">
    <property type="entry name" value="Aminoglycoside_PTrfase"/>
</dbReference>
<accession>A0ABW1CZL1</accession>
<sequence>MPGEEVLTGGGVNHVVRVNDTVRRPVGPWTPAVHALLRHLVAWGFTGAPKGHGLDARGREVLDFVPGETADYPLPGWVRTDEALVAVARLLREYHDATVAFPVPADAAWYFPPVEPAEVICHGDIAPYNCVFRDGLPVAFIDFDTAHPGPRVWDVAYAAYRFVPLNDPGHDGACPVEEQARRLRLFADAYGLGDDDRAALVETARARLAHLVRFMRERAAAGDAAFAGHVARGDDRFYETDMAHLATFDWVTSRTPRSDRPGADGGPPRTG</sequence>
<keyword evidence="3" id="KW-1185">Reference proteome</keyword>
<reference evidence="3" key="1">
    <citation type="journal article" date="2019" name="Int. J. Syst. Evol. Microbiol.">
        <title>The Global Catalogue of Microorganisms (GCM) 10K type strain sequencing project: providing services to taxonomists for standard genome sequencing and annotation.</title>
        <authorList>
            <consortium name="The Broad Institute Genomics Platform"/>
            <consortium name="The Broad Institute Genome Sequencing Center for Infectious Disease"/>
            <person name="Wu L."/>
            <person name="Ma J."/>
        </authorList>
    </citation>
    <scope>NUCLEOTIDE SEQUENCE [LARGE SCALE GENOMIC DNA]</scope>
    <source>
        <strain evidence="3">CCUG 53903</strain>
    </source>
</reference>
<proteinExistence type="predicted"/>
<dbReference type="EMBL" id="JBHSPA010000048">
    <property type="protein sequence ID" value="MFC5829848.1"/>
    <property type="molecule type" value="Genomic_DNA"/>
</dbReference>
<protein>
    <submittedName>
        <fullName evidence="2">Phosphotransferase enzyme family protein</fullName>
    </submittedName>
</protein>
<comment type="caution">
    <text evidence="2">The sequence shown here is derived from an EMBL/GenBank/DDBJ whole genome shotgun (WGS) entry which is preliminary data.</text>
</comment>
<dbReference type="Pfam" id="PF01636">
    <property type="entry name" value="APH"/>
    <property type="match status" value="1"/>
</dbReference>
<name>A0ABW1CZL1_9ACTN</name>
<dbReference type="RefSeq" id="WP_379519342.1">
    <property type="nucleotide sequence ID" value="NZ_JBHSPA010000048.1"/>
</dbReference>